<keyword evidence="2" id="KW-1185">Reference proteome</keyword>
<protein>
    <submittedName>
        <fullName evidence="3">Uncharacterized protein</fullName>
    </submittedName>
</protein>
<organism evidence="2 3">
    <name type="scientific">Mesorhabditis belari</name>
    <dbReference type="NCBI Taxonomy" id="2138241"/>
    <lineage>
        <taxon>Eukaryota</taxon>
        <taxon>Metazoa</taxon>
        <taxon>Ecdysozoa</taxon>
        <taxon>Nematoda</taxon>
        <taxon>Chromadorea</taxon>
        <taxon>Rhabditida</taxon>
        <taxon>Rhabditina</taxon>
        <taxon>Rhabditomorpha</taxon>
        <taxon>Rhabditoidea</taxon>
        <taxon>Rhabditidae</taxon>
        <taxon>Mesorhabditinae</taxon>
        <taxon>Mesorhabditis</taxon>
    </lineage>
</organism>
<feature type="region of interest" description="Disordered" evidence="1">
    <location>
        <begin position="183"/>
        <end position="216"/>
    </location>
</feature>
<evidence type="ECO:0000313" key="3">
    <source>
        <dbReference type="WBParaSite" id="MBELARI_LOCUS16905"/>
    </source>
</evidence>
<name>A0AAF3ES11_9BILA</name>
<dbReference type="WBParaSite" id="MBELARI_LOCUS16905">
    <property type="protein sequence ID" value="MBELARI_LOCUS16905"/>
    <property type="gene ID" value="MBELARI_LOCUS16905"/>
</dbReference>
<evidence type="ECO:0000256" key="1">
    <source>
        <dbReference type="SAM" id="MobiDB-lite"/>
    </source>
</evidence>
<reference evidence="3" key="1">
    <citation type="submission" date="2024-02" db="UniProtKB">
        <authorList>
            <consortium name="WormBaseParasite"/>
        </authorList>
    </citation>
    <scope>IDENTIFICATION</scope>
</reference>
<evidence type="ECO:0000313" key="2">
    <source>
        <dbReference type="Proteomes" id="UP000887575"/>
    </source>
</evidence>
<proteinExistence type="predicted"/>
<accession>A0AAF3ES11</accession>
<sequence length="305" mass="34227">MSNPVFSPFVMDGLSRKQVTRRREPMVAMPKKVLRPGDVAHVEEIHHTPSAYPNHPGRTMVVKRLVVVPSHKDDRSAAPRRPKIAVGNGTALGEKPPRPDLPLTKMINLLPAPITKRKYFNDDELSAQYVVGGVDEIHDVVQQEEVSAEELSDAQHQGPSTSYIDVLADGSFSDFASGNGHLDGGSHSLSSHPHHSHDDRVVPLSQRSRAQPTQVRQLQSENLYLKDQLDMATFKNKQLEMLLLDRNARIRDLLKENLQTSVKLRKLMSRIGEETAEQLLAPTPMQPRNKRPRIIETVEKNVKID</sequence>
<dbReference type="Proteomes" id="UP000887575">
    <property type="component" value="Unassembled WGS sequence"/>
</dbReference>
<dbReference type="AlphaFoldDB" id="A0AAF3ES11"/>
<feature type="compositionally biased region" description="Polar residues" evidence="1">
    <location>
        <begin position="205"/>
        <end position="216"/>
    </location>
</feature>